<feature type="domain" description="5'-Nucleotidase C-terminal" evidence="4">
    <location>
        <begin position="344"/>
        <end position="472"/>
    </location>
</feature>
<dbReference type="SUPFAM" id="SSF56300">
    <property type="entry name" value="Metallo-dependent phosphatases"/>
    <property type="match status" value="1"/>
</dbReference>
<reference evidence="5 6" key="1">
    <citation type="submission" date="2022-12" db="EMBL/GenBank/DDBJ databases">
        <title>Chitinophagaceae gen. sp. nov., a new member of the family Chitinophagaceae, isolated from soil in a chemical factory.</title>
        <authorList>
            <person name="Ke Z."/>
        </authorList>
    </citation>
    <scope>NUCLEOTIDE SEQUENCE [LARGE SCALE GENOMIC DNA]</scope>
    <source>
        <strain evidence="5 6">LY-5</strain>
    </source>
</reference>
<dbReference type="InterPro" id="IPR004843">
    <property type="entry name" value="Calcineurin-like_PHP"/>
</dbReference>
<dbReference type="InterPro" id="IPR036907">
    <property type="entry name" value="5'-Nucleotdase_C_sf"/>
</dbReference>
<organism evidence="5 6">
    <name type="scientific">Polluticaenibacter yanchengensis</name>
    <dbReference type="NCBI Taxonomy" id="3014562"/>
    <lineage>
        <taxon>Bacteria</taxon>
        <taxon>Pseudomonadati</taxon>
        <taxon>Bacteroidota</taxon>
        <taxon>Chitinophagia</taxon>
        <taxon>Chitinophagales</taxon>
        <taxon>Chitinophagaceae</taxon>
        <taxon>Polluticaenibacter</taxon>
    </lineage>
</organism>
<dbReference type="PRINTS" id="PR01607">
    <property type="entry name" value="APYRASEFAMLY"/>
</dbReference>
<accession>A0ABT4UIV3</accession>
<dbReference type="SUPFAM" id="SSF55816">
    <property type="entry name" value="5'-nucleotidase (syn. UDP-sugar hydrolase), C-terminal domain"/>
    <property type="match status" value="1"/>
</dbReference>
<dbReference type="Pfam" id="PF02872">
    <property type="entry name" value="5_nucleotid_C"/>
    <property type="match status" value="1"/>
</dbReference>
<protein>
    <submittedName>
        <fullName evidence="5">Bifunctional metallophosphatase/5'-nucleotidase</fullName>
    </submittedName>
</protein>
<keyword evidence="1" id="KW-0732">Signal</keyword>
<name>A0ABT4UIV3_9BACT</name>
<dbReference type="Pfam" id="PF00149">
    <property type="entry name" value="Metallophos"/>
    <property type="match status" value="1"/>
</dbReference>
<proteinExistence type="inferred from homology"/>
<dbReference type="Proteomes" id="UP001210231">
    <property type="component" value="Unassembled WGS sequence"/>
</dbReference>
<dbReference type="PANTHER" id="PTHR11575">
    <property type="entry name" value="5'-NUCLEOTIDASE-RELATED"/>
    <property type="match status" value="1"/>
</dbReference>
<dbReference type="InterPro" id="IPR008334">
    <property type="entry name" value="5'-Nucleotdase_C"/>
</dbReference>
<dbReference type="Gene3D" id="3.90.780.10">
    <property type="entry name" value="5'-Nucleotidase, C-terminal domain"/>
    <property type="match status" value="1"/>
</dbReference>
<dbReference type="InterPro" id="IPR029052">
    <property type="entry name" value="Metallo-depent_PP-like"/>
</dbReference>
<gene>
    <name evidence="5" type="ORF">O3P16_08035</name>
</gene>
<evidence type="ECO:0000259" key="4">
    <source>
        <dbReference type="Pfam" id="PF02872"/>
    </source>
</evidence>
<dbReference type="RefSeq" id="WP_407031078.1">
    <property type="nucleotide sequence ID" value="NZ_JAQGEF010000007.1"/>
</dbReference>
<keyword evidence="2" id="KW-0547">Nucleotide-binding</keyword>
<dbReference type="Gene3D" id="3.60.21.10">
    <property type="match status" value="1"/>
</dbReference>
<evidence type="ECO:0000313" key="6">
    <source>
        <dbReference type="Proteomes" id="UP001210231"/>
    </source>
</evidence>
<feature type="domain" description="Calcineurin-like phosphoesterase" evidence="3">
    <location>
        <begin position="37"/>
        <end position="255"/>
    </location>
</feature>
<sequence>MITVRQLLFSAGISLLVACSNTRQSKTTDDQKIDINLIQINDVYEIAPLNAGKEGGLARVGTLKKQYLQKNPNTLLLIAGDFLSPSVYNSLKYNGQNIRGAQMVDALNAAGLDIAIFGNHEFDIKENELQSRINESRFEWISANAFQNTKNGIKPFAKITGIDTSWFPKYIIREFTDADGTKAKVGFIGVVLPFNKAPYVQYTTPANNIVKAIYNEIKNSCDAVVAITHQTMEEDVALAKELPQLAAILGGHEHDQRFEQLGPVYVAKAMANAKSAYVTELHINKQTKKVSVKPVLEKIDERIALDKSVTEVVDKWISIANDNFSKLGFDANKVVIAKGEDLDGRESAIRSSYTNLGVLVAESAKAAWPEAQAAIVNSGSIRVDDVLSMPITQYDIIRTMPYGGSVKLVDIKGDLLIKILNQGVANKGEGGFLQLSKSISRPDNIWLIDKVRIQDDAVYKVAITDFLLTGGEANLGYLLPTNPAITKVTEATTPAQSDIRKAFIEFVTK</sequence>
<evidence type="ECO:0000313" key="5">
    <source>
        <dbReference type="EMBL" id="MDA3614754.1"/>
    </source>
</evidence>
<keyword evidence="2" id="KW-0378">Hydrolase</keyword>
<dbReference type="InterPro" id="IPR006179">
    <property type="entry name" value="5_nucleotidase/apyrase"/>
</dbReference>
<comment type="similarity">
    <text evidence="2">Belongs to the 5'-nucleotidase family.</text>
</comment>
<dbReference type="EMBL" id="JAQGEF010000007">
    <property type="protein sequence ID" value="MDA3614754.1"/>
    <property type="molecule type" value="Genomic_DNA"/>
</dbReference>
<dbReference type="PROSITE" id="PS51257">
    <property type="entry name" value="PROKAR_LIPOPROTEIN"/>
    <property type="match status" value="1"/>
</dbReference>
<keyword evidence="6" id="KW-1185">Reference proteome</keyword>
<comment type="caution">
    <text evidence="5">The sequence shown here is derived from an EMBL/GenBank/DDBJ whole genome shotgun (WGS) entry which is preliminary data.</text>
</comment>
<dbReference type="PANTHER" id="PTHR11575:SF24">
    <property type="entry name" value="5'-NUCLEOTIDASE"/>
    <property type="match status" value="1"/>
</dbReference>
<evidence type="ECO:0000259" key="3">
    <source>
        <dbReference type="Pfam" id="PF00149"/>
    </source>
</evidence>
<evidence type="ECO:0000256" key="1">
    <source>
        <dbReference type="ARBA" id="ARBA00022729"/>
    </source>
</evidence>
<evidence type="ECO:0000256" key="2">
    <source>
        <dbReference type="RuleBase" id="RU362119"/>
    </source>
</evidence>